<dbReference type="SUPFAM" id="SSF48576">
    <property type="entry name" value="Terpenoid synthases"/>
    <property type="match status" value="1"/>
</dbReference>
<dbReference type="PANTHER" id="PTHR12001">
    <property type="entry name" value="GERANYLGERANYL PYROPHOSPHATE SYNTHASE"/>
    <property type="match status" value="1"/>
</dbReference>
<dbReference type="EMBL" id="BMSX01000011">
    <property type="protein sequence ID" value="GGR25572.1"/>
    <property type="molecule type" value="Genomic_DNA"/>
</dbReference>
<evidence type="ECO:0000313" key="7">
    <source>
        <dbReference type="EMBL" id="GGR25572.1"/>
    </source>
</evidence>
<comment type="similarity">
    <text evidence="2 6">Belongs to the FPP/GGPP synthase family.</text>
</comment>
<dbReference type="Gene3D" id="1.10.600.10">
    <property type="entry name" value="Farnesyl Diphosphate Synthase"/>
    <property type="match status" value="1"/>
</dbReference>
<sequence length="368" mass="39328">MLIAATGTDGRFPTALTDAAPALRDVRQAVDAALAETLAAKRRSAAPALRELIDTLHGFLFAGGKRIRPVMCLCGWYAADGRGDPEPVVRAAASLELFHTFALIHDDVMDNSDLRRGRSTVHRSLADLHRSRGGTGDADQFGRNAAVLLGDLALTLSDELLHTSLTPDQLRAGLPVIDTMRTEVVFGQYLDLLGIGRPIGDLAHALELIRFKTAKYTVERPLHLGGALAGCSPAVADACTAYALPLGEAFQLRDDLLGAFGDPTATGKPAVDDFREGKCTVLMALAVARADQGQLRLLRSLVGRPDLTEEQADAVRAVLEATGARHAVERMIARRCRRALAALDRASFPRAATAVLRQLAYALSARTS</sequence>
<evidence type="ECO:0000256" key="6">
    <source>
        <dbReference type="RuleBase" id="RU004466"/>
    </source>
</evidence>
<keyword evidence="8" id="KW-1185">Reference proteome</keyword>
<dbReference type="CDD" id="cd00685">
    <property type="entry name" value="Trans_IPPS_HT"/>
    <property type="match status" value="1"/>
</dbReference>
<evidence type="ECO:0000256" key="3">
    <source>
        <dbReference type="ARBA" id="ARBA00022679"/>
    </source>
</evidence>
<evidence type="ECO:0000256" key="1">
    <source>
        <dbReference type="ARBA" id="ARBA00001946"/>
    </source>
</evidence>
<reference evidence="7" key="2">
    <citation type="submission" date="2020-09" db="EMBL/GenBank/DDBJ databases">
        <authorList>
            <person name="Sun Q."/>
            <person name="Ohkuma M."/>
        </authorList>
    </citation>
    <scope>NUCLEOTIDE SEQUENCE</scope>
    <source>
        <strain evidence="7">JCM 4346</strain>
    </source>
</reference>
<comment type="caution">
    <text evidence="7">The sequence shown here is derived from an EMBL/GenBank/DDBJ whole genome shotgun (WGS) entry which is preliminary data.</text>
</comment>
<dbReference type="InterPro" id="IPR033749">
    <property type="entry name" value="Polyprenyl_synt_CS"/>
</dbReference>
<accession>A0A918CI59</accession>
<dbReference type="GO" id="GO:0046872">
    <property type="term" value="F:metal ion binding"/>
    <property type="evidence" value="ECO:0007669"/>
    <property type="project" value="UniProtKB-KW"/>
</dbReference>
<dbReference type="PROSITE" id="PS00444">
    <property type="entry name" value="POLYPRENYL_SYNTHASE_2"/>
    <property type="match status" value="1"/>
</dbReference>
<protein>
    <submittedName>
        <fullName evidence="7">Geranylgeranyl pyrophosphate synthase</fullName>
    </submittedName>
</protein>
<dbReference type="Proteomes" id="UP000658320">
    <property type="component" value="Unassembled WGS sequence"/>
</dbReference>
<dbReference type="GO" id="GO:0008299">
    <property type="term" value="P:isoprenoid biosynthetic process"/>
    <property type="evidence" value="ECO:0007669"/>
    <property type="project" value="InterPro"/>
</dbReference>
<dbReference type="GO" id="GO:0004659">
    <property type="term" value="F:prenyltransferase activity"/>
    <property type="evidence" value="ECO:0007669"/>
    <property type="project" value="InterPro"/>
</dbReference>
<dbReference type="PROSITE" id="PS00723">
    <property type="entry name" value="POLYPRENYL_SYNTHASE_1"/>
    <property type="match status" value="1"/>
</dbReference>
<evidence type="ECO:0000313" key="8">
    <source>
        <dbReference type="Proteomes" id="UP000658320"/>
    </source>
</evidence>
<dbReference type="PANTHER" id="PTHR12001:SF85">
    <property type="entry name" value="SHORT CHAIN ISOPRENYL DIPHOSPHATE SYNTHASE"/>
    <property type="match status" value="1"/>
</dbReference>
<gene>
    <name evidence="7" type="ORF">GCM10010251_46960</name>
</gene>
<dbReference type="RefSeq" id="WP_189939659.1">
    <property type="nucleotide sequence ID" value="NZ_BMSX01000011.1"/>
</dbReference>
<keyword evidence="4" id="KW-0479">Metal-binding</keyword>
<dbReference type="SFLD" id="SFLDS00005">
    <property type="entry name" value="Isoprenoid_Synthase_Type_I"/>
    <property type="match status" value="1"/>
</dbReference>
<comment type="cofactor">
    <cofactor evidence="1">
        <name>Mg(2+)</name>
        <dbReference type="ChEBI" id="CHEBI:18420"/>
    </cofactor>
</comment>
<name>A0A918CI59_9ACTN</name>
<dbReference type="Pfam" id="PF00348">
    <property type="entry name" value="polyprenyl_synt"/>
    <property type="match status" value="1"/>
</dbReference>
<evidence type="ECO:0000256" key="4">
    <source>
        <dbReference type="ARBA" id="ARBA00022723"/>
    </source>
</evidence>
<proteinExistence type="inferred from homology"/>
<dbReference type="InterPro" id="IPR008949">
    <property type="entry name" value="Isoprenoid_synthase_dom_sf"/>
</dbReference>
<dbReference type="AlphaFoldDB" id="A0A918CI59"/>
<dbReference type="InterPro" id="IPR000092">
    <property type="entry name" value="Polyprenyl_synt"/>
</dbReference>
<keyword evidence="5" id="KW-0460">Magnesium</keyword>
<evidence type="ECO:0000256" key="5">
    <source>
        <dbReference type="ARBA" id="ARBA00022842"/>
    </source>
</evidence>
<keyword evidence="3 6" id="KW-0808">Transferase</keyword>
<evidence type="ECO:0000256" key="2">
    <source>
        <dbReference type="ARBA" id="ARBA00006706"/>
    </source>
</evidence>
<reference evidence="7" key="1">
    <citation type="journal article" date="2014" name="Int. J. Syst. Evol. Microbiol.">
        <title>Complete genome sequence of Corynebacterium casei LMG S-19264T (=DSM 44701T), isolated from a smear-ripened cheese.</title>
        <authorList>
            <consortium name="US DOE Joint Genome Institute (JGI-PGF)"/>
            <person name="Walter F."/>
            <person name="Albersmeier A."/>
            <person name="Kalinowski J."/>
            <person name="Ruckert C."/>
        </authorList>
    </citation>
    <scope>NUCLEOTIDE SEQUENCE</scope>
    <source>
        <strain evidence="7">JCM 4346</strain>
    </source>
</reference>
<organism evidence="7 8">
    <name type="scientific">Streptomyces aurantiogriseus</name>
    <dbReference type="NCBI Taxonomy" id="66870"/>
    <lineage>
        <taxon>Bacteria</taxon>
        <taxon>Bacillati</taxon>
        <taxon>Actinomycetota</taxon>
        <taxon>Actinomycetes</taxon>
        <taxon>Kitasatosporales</taxon>
        <taxon>Streptomycetaceae</taxon>
        <taxon>Streptomyces</taxon>
    </lineage>
</organism>